<dbReference type="AlphaFoldDB" id="A0A1H7BHB4"/>
<dbReference type="Pfam" id="PF06226">
    <property type="entry name" value="DUF1007"/>
    <property type="match status" value="1"/>
</dbReference>
<organism evidence="2 3">
    <name type="scientific">Cribrihabitans marinus</name>
    <dbReference type="NCBI Taxonomy" id="1227549"/>
    <lineage>
        <taxon>Bacteria</taxon>
        <taxon>Pseudomonadati</taxon>
        <taxon>Pseudomonadota</taxon>
        <taxon>Alphaproteobacteria</taxon>
        <taxon>Rhodobacterales</taxon>
        <taxon>Paracoccaceae</taxon>
        <taxon>Cribrihabitans</taxon>
    </lineage>
</organism>
<accession>A0A1H7BHB4</accession>
<protein>
    <submittedName>
        <fullName evidence="2">ABC-type uncharacterized transport system, substrate-binding protein</fullName>
    </submittedName>
</protein>
<gene>
    <name evidence="2" type="ORF">SAMN05444007_10751</name>
</gene>
<dbReference type="EMBL" id="FNYD01000007">
    <property type="protein sequence ID" value="SEJ77031.1"/>
    <property type="molecule type" value="Genomic_DNA"/>
</dbReference>
<dbReference type="STRING" id="1227549.SAMN05444007_10751"/>
<proteinExistence type="predicted"/>
<name>A0A1H7BHB4_9RHOB</name>
<evidence type="ECO:0000256" key="1">
    <source>
        <dbReference type="SAM" id="Phobius"/>
    </source>
</evidence>
<evidence type="ECO:0000313" key="3">
    <source>
        <dbReference type="Proteomes" id="UP000199379"/>
    </source>
</evidence>
<keyword evidence="3" id="KW-1185">Reference proteome</keyword>
<evidence type="ECO:0000313" key="2">
    <source>
        <dbReference type="EMBL" id="SEJ77031.1"/>
    </source>
</evidence>
<sequence length="247" mass="27031">MAVLVDPRAGAGPPHPVIAIAAPGRRGYLAVMRRLLILLSCLLPFSAVAHPHVFVDTGFRVIYDAQNRLTHVEVTWAYDDFYSLLILEDSGLDSDGDGVLTPEEQTELTGFDMNWAQGFEGDFYLELDGRPLPLSGPREPTAEVQDGRIVTTHLRAVETPVATGGDVLTARAYDPSYYTAYELNRPVTVESTAACLVERIDPDIDGKLAQMQAMLLRIDADADLEENDIPLVGEEFATEIRVSCPVS</sequence>
<reference evidence="2 3" key="1">
    <citation type="submission" date="2016-10" db="EMBL/GenBank/DDBJ databases">
        <authorList>
            <person name="de Groot N.N."/>
        </authorList>
    </citation>
    <scope>NUCLEOTIDE SEQUENCE [LARGE SCALE GENOMIC DNA]</scope>
    <source>
        <strain evidence="2 3">DSM 29340</strain>
    </source>
</reference>
<keyword evidence="1" id="KW-0812">Transmembrane</keyword>
<dbReference type="InterPro" id="IPR010412">
    <property type="entry name" value="DUF1007"/>
</dbReference>
<keyword evidence="1" id="KW-1133">Transmembrane helix</keyword>
<feature type="transmembrane region" description="Helical" evidence="1">
    <location>
        <begin position="35"/>
        <end position="54"/>
    </location>
</feature>
<keyword evidence="1" id="KW-0472">Membrane</keyword>
<dbReference type="Proteomes" id="UP000199379">
    <property type="component" value="Unassembled WGS sequence"/>
</dbReference>